<dbReference type="RefSeq" id="WP_071610951.1">
    <property type="nucleotide sequence ID" value="NZ_CP015756.1"/>
</dbReference>
<protein>
    <submittedName>
        <fullName evidence="1">Uncharacterized protein</fullName>
    </submittedName>
</protein>
<keyword evidence="2" id="KW-1185">Reference proteome</keyword>
<sequence length="62" mass="6741">MPNIEQMTHVANSCNGYDSIGTGFQSSIGNAYSKSCDNCQHLKNNKCEVNLYDKILAGLDQG</sequence>
<dbReference type="KEGG" id="ceu:A7L45_00340"/>
<accession>A0A1J0GBI7</accession>
<organism evidence="1 2">
    <name type="scientific">Clostridium estertheticum subsp. estertheticum</name>
    <dbReference type="NCBI Taxonomy" id="1552"/>
    <lineage>
        <taxon>Bacteria</taxon>
        <taxon>Bacillati</taxon>
        <taxon>Bacillota</taxon>
        <taxon>Clostridia</taxon>
        <taxon>Eubacteriales</taxon>
        <taxon>Clostridiaceae</taxon>
        <taxon>Clostridium</taxon>
    </lineage>
</organism>
<dbReference type="Proteomes" id="UP000182569">
    <property type="component" value="Chromosome"/>
</dbReference>
<reference evidence="2" key="1">
    <citation type="journal article" date="2016" name="Front. Microbiol.">
        <title>Complete Genome Sequence of Clostridium estertheticum DSM 8809, a Microbe Identified in Spoiled Vacuum Packed Beef.</title>
        <authorList>
            <person name="Yu Z."/>
            <person name="Gunn L."/>
            <person name="Brennan E."/>
            <person name="Reid R."/>
            <person name="Wall P.G."/>
            <person name="Gaora O.P."/>
            <person name="Hurley D."/>
            <person name="Bolton D."/>
            <person name="Fanning S."/>
        </authorList>
    </citation>
    <scope>NUCLEOTIDE SEQUENCE [LARGE SCALE GENOMIC DNA]</scope>
    <source>
        <strain evidence="2">DSM 8809</strain>
    </source>
</reference>
<evidence type="ECO:0000313" key="2">
    <source>
        <dbReference type="Proteomes" id="UP000182569"/>
    </source>
</evidence>
<name>A0A1J0GBI7_9CLOT</name>
<dbReference type="AlphaFoldDB" id="A0A1J0GBI7"/>
<proteinExistence type="predicted"/>
<dbReference type="STRING" id="1552.A7L45_00340"/>
<dbReference type="EMBL" id="CP015756">
    <property type="protein sequence ID" value="APC38655.1"/>
    <property type="molecule type" value="Genomic_DNA"/>
</dbReference>
<dbReference type="OrthoDB" id="1725471at2"/>
<evidence type="ECO:0000313" key="1">
    <source>
        <dbReference type="EMBL" id="APC38655.1"/>
    </source>
</evidence>
<gene>
    <name evidence="1" type="ORF">A7L45_00340</name>
</gene>